<sequence length="91" mass="9194">MGWGEKGGKGEKGGQGGQGGKGGKGGQGWEWSGWWLARIQNGEIKRSALSVSLGAFQSAIGSPRWSDKSSALFTAPPISGALGLCQASSGT</sequence>
<feature type="region of interest" description="Disordered" evidence="1">
    <location>
        <begin position="1"/>
        <end position="29"/>
    </location>
</feature>
<proteinExistence type="predicted"/>
<accession>A0A9N7VES6</accession>
<keyword evidence="3" id="KW-1185">Reference proteome</keyword>
<evidence type="ECO:0000313" key="2">
    <source>
        <dbReference type="EMBL" id="CAB1449598.1"/>
    </source>
</evidence>
<evidence type="ECO:0000256" key="1">
    <source>
        <dbReference type="SAM" id="MobiDB-lite"/>
    </source>
</evidence>
<gene>
    <name evidence="2" type="ORF">PLEPLA_LOCUS37283</name>
</gene>
<dbReference type="Proteomes" id="UP001153269">
    <property type="component" value="Unassembled WGS sequence"/>
</dbReference>
<protein>
    <submittedName>
        <fullName evidence="2">Uncharacterized protein</fullName>
    </submittedName>
</protein>
<dbReference type="EMBL" id="CADEAL010004022">
    <property type="protein sequence ID" value="CAB1449598.1"/>
    <property type="molecule type" value="Genomic_DNA"/>
</dbReference>
<feature type="compositionally biased region" description="Basic and acidic residues" evidence="1">
    <location>
        <begin position="1"/>
        <end position="12"/>
    </location>
</feature>
<evidence type="ECO:0000313" key="3">
    <source>
        <dbReference type="Proteomes" id="UP001153269"/>
    </source>
</evidence>
<name>A0A9N7VES6_PLEPL</name>
<dbReference type="AlphaFoldDB" id="A0A9N7VES6"/>
<organism evidence="2 3">
    <name type="scientific">Pleuronectes platessa</name>
    <name type="common">European plaice</name>
    <dbReference type="NCBI Taxonomy" id="8262"/>
    <lineage>
        <taxon>Eukaryota</taxon>
        <taxon>Metazoa</taxon>
        <taxon>Chordata</taxon>
        <taxon>Craniata</taxon>
        <taxon>Vertebrata</taxon>
        <taxon>Euteleostomi</taxon>
        <taxon>Actinopterygii</taxon>
        <taxon>Neopterygii</taxon>
        <taxon>Teleostei</taxon>
        <taxon>Neoteleostei</taxon>
        <taxon>Acanthomorphata</taxon>
        <taxon>Carangaria</taxon>
        <taxon>Pleuronectiformes</taxon>
        <taxon>Pleuronectoidei</taxon>
        <taxon>Pleuronectidae</taxon>
        <taxon>Pleuronectes</taxon>
    </lineage>
</organism>
<comment type="caution">
    <text evidence="2">The sequence shown here is derived from an EMBL/GenBank/DDBJ whole genome shotgun (WGS) entry which is preliminary data.</text>
</comment>
<reference evidence="2" key="1">
    <citation type="submission" date="2020-03" db="EMBL/GenBank/DDBJ databases">
        <authorList>
            <person name="Weist P."/>
        </authorList>
    </citation>
    <scope>NUCLEOTIDE SEQUENCE</scope>
</reference>
<feature type="compositionally biased region" description="Gly residues" evidence="1">
    <location>
        <begin position="13"/>
        <end position="28"/>
    </location>
</feature>